<dbReference type="EMBL" id="CAJVOS010000028">
    <property type="protein sequence ID" value="CAG8135806.1"/>
    <property type="molecule type" value="Genomic_DNA"/>
</dbReference>
<dbReference type="Gene3D" id="2.60.120.620">
    <property type="entry name" value="q2cbj1_9rhob like domain"/>
    <property type="match status" value="1"/>
</dbReference>
<dbReference type="Proteomes" id="UP001153618">
    <property type="component" value="Unassembled WGS sequence"/>
</dbReference>
<keyword evidence="2" id="KW-1185">Reference proteome</keyword>
<organism evidence="1 2">
    <name type="scientific">Penicillium olsonii</name>
    <dbReference type="NCBI Taxonomy" id="99116"/>
    <lineage>
        <taxon>Eukaryota</taxon>
        <taxon>Fungi</taxon>
        <taxon>Dikarya</taxon>
        <taxon>Ascomycota</taxon>
        <taxon>Pezizomycotina</taxon>
        <taxon>Eurotiomycetes</taxon>
        <taxon>Eurotiomycetidae</taxon>
        <taxon>Eurotiales</taxon>
        <taxon>Aspergillaceae</taxon>
        <taxon>Penicillium</taxon>
    </lineage>
</organism>
<dbReference type="Pfam" id="PF05721">
    <property type="entry name" value="PhyH"/>
    <property type="match status" value="1"/>
</dbReference>
<reference evidence="1" key="1">
    <citation type="submission" date="2021-07" db="EMBL/GenBank/DDBJ databases">
        <authorList>
            <person name="Branca A.L. A."/>
        </authorList>
    </citation>
    <scope>NUCLEOTIDE SEQUENCE</scope>
</reference>
<dbReference type="OrthoDB" id="445007at2759"/>
<gene>
    <name evidence="1" type="ORF">POLS_LOCUS5642</name>
</gene>
<sequence>MGSIAESSDLNPPVGHLIEVAASKTDVDEVFQILTEHGGVIVRGLIDPKVLEQVKQDVMPHFKDPWTNDPLFSNKVRVVTGMAGKSPSYIEHFTGNPLYSAVCDRLLSSSHTCWYGNEKHTFTAQPQMNTAAAFLTSPGNTLQNLHRDDMGHHNRLGAITSAEYQVGRDTAVGIFVAGSRTTKENGATRFIPSSHLWDTMHPPDDSLSVYAELQPGDVFIMLASCYHGASVNSSQEQRLVYSSFMTKSVLRQWPLSQEENQYLSASVDDLRNISSRMQKRLGFAASNPLHGWVDLKDPMVILGLDGTSDHTGMSNT</sequence>
<comment type="caution">
    <text evidence="1">The sequence shown here is derived from an EMBL/GenBank/DDBJ whole genome shotgun (WGS) entry which is preliminary data.</text>
</comment>
<evidence type="ECO:0000313" key="2">
    <source>
        <dbReference type="Proteomes" id="UP001153618"/>
    </source>
</evidence>
<name>A0A9W4MTB3_PENOL</name>
<dbReference type="InterPro" id="IPR008775">
    <property type="entry name" value="Phytyl_CoA_dOase-like"/>
</dbReference>
<dbReference type="SUPFAM" id="SSF51197">
    <property type="entry name" value="Clavaminate synthase-like"/>
    <property type="match status" value="1"/>
</dbReference>
<evidence type="ECO:0000313" key="1">
    <source>
        <dbReference type="EMBL" id="CAG8135806.1"/>
    </source>
</evidence>
<protein>
    <recommendedName>
        <fullName evidence="3">Phytanoyl-CoA dioxygenase family protein</fullName>
    </recommendedName>
</protein>
<accession>A0A9W4MTB3</accession>
<proteinExistence type="predicted"/>
<dbReference type="AlphaFoldDB" id="A0A9W4MTB3"/>
<evidence type="ECO:0008006" key="3">
    <source>
        <dbReference type="Google" id="ProtNLM"/>
    </source>
</evidence>